<evidence type="ECO:0000256" key="1">
    <source>
        <dbReference type="ARBA" id="ARBA00022741"/>
    </source>
</evidence>
<name>A0ABT7N019_9MICO</name>
<dbReference type="PROSITE" id="PS50045">
    <property type="entry name" value="SIGMA54_INTERACT_4"/>
    <property type="match status" value="1"/>
</dbReference>
<evidence type="ECO:0000259" key="6">
    <source>
        <dbReference type="PROSITE" id="PS50045"/>
    </source>
</evidence>
<evidence type="ECO:0000256" key="5">
    <source>
        <dbReference type="ARBA" id="ARBA00023163"/>
    </source>
</evidence>
<keyword evidence="4" id="KW-0238">DNA-binding</keyword>
<evidence type="ECO:0000256" key="4">
    <source>
        <dbReference type="ARBA" id="ARBA00023125"/>
    </source>
</evidence>
<dbReference type="EMBL" id="JASXSZ010000003">
    <property type="protein sequence ID" value="MDL9980053.1"/>
    <property type="molecule type" value="Genomic_DNA"/>
</dbReference>
<dbReference type="SUPFAM" id="SSF52540">
    <property type="entry name" value="P-loop containing nucleoside triphosphate hydrolases"/>
    <property type="match status" value="1"/>
</dbReference>
<dbReference type="Pfam" id="PF02954">
    <property type="entry name" value="HTH_8"/>
    <property type="match status" value="1"/>
</dbReference>
<dbReference type="InterPro" id="IPR029016">
    <property type="entry name" value="GAF-like_dom_sf"/>
</dbReference>
<dbReference type="Pfam" id="PF25601">
    <property type="entry name" value="AAA_lid_14"/>
    <property type="match status" value="1"/>
</dbReference>
<dbReference type="Gene3D" id="1.10.8.60">
    <property type="match status" value="1"/>
</dbReference>
<feature type="domain" description="Sigma-54 factor interaction" evidence="6">
    <location>
        <begin position="439"/>
        <end position="504"/>
    </location>
</feature>
<dbReference type="Gene3D" id="3.30.450.40">
    <property type="match status" value="1"/>
</dbReference>
<proteinExistence type="predicted"/>
<organism evidence="7 8">
    <name type="scientific">Microbacterium candidum</name>
    <dbReference type="NCBI Taxonomy" id="3041922"/>
    <lineage>
        <taxon>Bacteria</taxon>
        <taxon>Bacillati</taxon>
        <taxon>Actinomycetota</taxon>
        <taxon>Actinomycetes</taxon>
        <taxon>Micrococcales</taxon>
        <taxon>Microbacteriaceae</taxon>
        <taxon>Microbacterium</taxon>
    </lineage>
</organism>
<keyword evidence="8" id="KW-1185">Reference proteome</keyword>
<dbReference type="InterPro" id="IPR002197">
    <property type="entry name" value="HTH_Fis"/>
</dbReference>
<dbReference type="Pfam" id="PF01590">
    <property type="entry name" value="GAF"/>
    <property type="match status" value="1"/>
</dbReference>
<dbReference type="Proteomes" id="UP001235064">
    <property type="component" value="Unassembled WGS sequence"/>
</dbReference>
<evidence type="ECO:0000256" key="2">
    <source>
        <dbReference type="ARBA" id="ARBA00022840"/>
    </source>
</evidence>
<dbReference type="InterPro" id="IPR058031">
    <property type="entry name" value="AAA_lid_NorR"/>
</dbReference>
<dbReference type="InterPro" id="IPR009057">
    <property type="entry name" value="Homeodomain-like_sf"/>
</dbReference>
<dbReference type="PANTHER" id="PTHR32071">
    <property type="entry name" value="TRANSCRIPTIONAL REGULATORY PROTEIN"/>
    <property type="match status" value="1"/>
</dbReference>
<comment type="caution">
    <text evidence="7">The sequence shown here is derived from an EMBL/GenBank/DDBJ whole genome shotgun (WGS) entry which is preliminary data.</text>
</comment>
<dbReference type="Gene3D" id="1.10.10.60">
    <property type="entry name" value="Homeodomain-like"/>
    <property type="match status" value="1"/>
</dbReference>
<dbReference type="InterPro" id="IPR027417">
    <property type="entry name" value="P-loop_NTPase"/>
</dbReference>
<dbReference type="SUPFAM" id="SSF46689">
    <property type="entry name" value="Homeodomain-like"/>
    <property type="match status" value="1"/>
</dbReference>
<keyword evidence="1" id="KW-0547">Nucleotide-binding</keyword>
<dbReference type="InterPro" id="IPR003018">
    <property type="entry name" value="GAF"/>
</dbReference>
<protein>
    <submittedName>
        <fullName evidence="7">Helix-turn-helix domain-containing protein</fullName>
    </submittedName>
</protein>
<dbReference type="InterPro" id="IPR002078">
    <property type="entry name" value="Sigma_54_int"/>
</dbReference>
<keyword evidence="2" id="KW-0067">ATP-binding</keyword>
<keyword evidence="5" id="KW-0804">Transcription</keyword>
<accession>A0ABT7N019</accession>
<evidence type="ECO:0000256" key="3">
    <source>
        <dbReference type="ARBA" id="ARBA00023015"/>
    </source>
</evidence>
<sequence>MPVNGEDHVTKAKDDFLLQSDSAAGVNLELLKSWQRSKDAIGVPANVRDVPQVAEELLDAHILDMFQAPLSRLSDDLDGTGLGLLLADSRGTILQRWSHDHTALAHLDRLGTVRGAMLAEDVVGTNGVGTVAATGKSLQISGNEHFADFYSAALCTGSPVRHPATGKLLAVVTISSEISERSGLLRPMVKSVATQLEQHLLEVERPSARRLFEEFLLASRTHGTAVLAFGPQGLVMQSRSAGRLSAADVTLIEQHVAERRATGRFTLEVSNGTVDVQATRLGDDAGVVVVLGRERSANSVAVGPARAQLVGRSPEWMSVARDVARHREVRRPLLIAGEVGVGKTSLALGLPFRARATSYAAAIADAAERHVVGNRRWLQNVAERLDASAPVVMRGVEALDRSSLDALRLLLEQRGGHGAVMLTMSTEKEEAARTLAGDLGVSMAWVPSLKERTVDIPLLWLVFAEQLAPGAGLQLRDETAALMRGYPWPRNLKELRGVVERMSIAGKRGPVLPGDLPLEMQGSRMLSMIERAELDAIRRALAEAEGNRSKAAEILGLSRATVYRKMKAYRLSA</sequence>
<reference evidence="7 8" key="1">
    <citation type="submission" date="2023-06" db="EMBL/GenBank/DDBJ databases">
        <title>Microbacterium sp. nov., isolated from a waste landfill.</title>
        <authorList>
            <person name="Wen W."/>
        </authorList>
    </citation>
    <scope>NUCLEOTIDE SEQUENCE [LARGE SCALE GENOMIC DNA]</scope>
    <source>
        <strain evidence="7 8">ASV49</strain>
    </source>
</reference>
<evidence type="ECO:0000313" key="8">
    <source>
        <dbReference type="Proteomes" id="UP001235064"/>
    </source>
</evidence>
<keyword evidence="3" id="KW-0805">Transcription regulation</keyword>
<dbReference type="RefSeq" id="WP_286288984.1">
    <property type="nucleotide sequence ID" value="NZ_JASXSZ010000003.1"/>
</dbReference>
<gene>
    <name evidence="7" type="ORF">QSV35_11985</name>
</gene>
<evidence type="ECO:0000313" key="7">
    <source>
        <dbReference type="EMBL" id="MDL9980053.1"/>
    </source>
</evidence>
<dbReference type="PRINTS" id="PR01590">
    <property type="entry name" value="HTHFIS"/>
</dbReference>